<keyword evidence="2 6" id="KW-0238">DNA-binding</keyword>
<dbReference type="CDD" id="cd17535">
    <property type="entry name" value="REC_NarL-like"/>
    <property type="match status" value="1"/>
</dbReference>
<evidence type="ECO:0000256" key="4">
    <source>
        <dbReference type="PROSITE-ProRule" id="PRU00169"/>
    </source>
</evidence>
<dbReference type="InterPro" id="IPR039420">
    <property type="entry name" value="WalR-like"/>
</dbReference>
<proteinExistence type="predicted"/>
<dbReference type="Pfam" id="PF00072">
    <property type="entry name" value="Response_reg"/>
    <property type="match status" value="1"/>
</dbReference>
<keyword evidence="1" id="KW-0805">Transcription regulation</keyword>
<dbReference type="SUPFAM" id="SSF52172">
    <property type="entry name" value="CheY-like"/>
    <property type="match status" value="1"/>
</dbReference>
<organism evidence="6 7">
    <name type="scientific">Flexivirga oryzae</name>
    <dbReference type="NCBI Taxonomy" id="1794944"/>
    <lineage>
        <taxon>Bacteria</taxon>
        <taxon>Bacillati</taxon>
        <taxon>Actinomycetota</taxon>
        <taxon>Actinomycetes</taxon>
        <taxon>Micrococcales</taxon>
        <taxon>Dermacoccaceae</taxon>
        <taxon>Flexivirga</taxon>
    </lineage>
</organism>
<evidence type="ECO:0000313" key="7">
    <source>
        <dbReference type="Proteomes" id="UP000559182"/>
    </source>
</evidence>
<dbReference type="Gene3D" id="3.40.50.2300">
    <property type="match status" value="1"/>
</dbReference>
<evidence type="ECO:0000313" key="6">
    <source>
        <dbReference type="EMBL" id="MBB2893866.1"/>
    </source>
</evidence>
<accession>A0A839NE13</accession>
<name>A0A839NE13_9MICO</name>
<dbReference type="PANTHER" id="PTHR43214">
    <property type="entry name" value="TWO-COMPONENT RESPONSE REGULATOR"/>
    <property type="match status" value="1"/>
</dbReference>
<evidence type="ECO:0000256" key="3">
    <source>
        <dbReference type="ARBA" id="ARBA00023163"/>
    </source>
</evidence>
<dbReference type="AlphaFoldDB" id="A0A839NE13"/>
<dbReference type="Proteomes" id="UP000559182">
    <property type="component" value="Unassembled WGS sequence"/>
</dbReference>
<dbReference type="PANTHER" id="PTHR43214:SF24">
    <property type="entry name" value="TRANSCRIPTIONAL REGULATORY PROTEIN NARL-RELATED"/>
    <property type="match status" value="1"/>
</dbReference>
<keyword evidence="3" id="KW-0804">Transcription</keyword>
<dbReference type="GO" id="GO:0003677">
    <property type="term" value="F:DNA binding"/>
    <property type="evidence" value="ECO:0007669"/>
    <property type="project" value="UniProtKB-KW"/>
</dbReference>
<dbReference type="InterPro" id="IPR011006">
    <property type="entry name" value="CheY-like_superfamily"/>
</dbReference>
<dbReference type="PROSITE" id="PS50110">
    <property type="entry name" value="RESPONSE_REGULATORY"/>
    <property type="match status" value="1"/>
</dbReference>
<dbReference type="InterPro" id="IPR058245">
    <property type="entry name" value="NreC/VraR/RcsB-like_REC"/>
</dbReference>
<keyword evidence="7" id="KW-1185">Reference proteome</keyword>
<evidence type="ECO:0000259" key="5">
    <source>
        <dbReference type="PROSITE" id="PS50110"/>
    </source>
</evidence>
<dbReference type="SMART" id="SM00448">
    <property type="entry name" value="REC"/>
    <property type="match status" value="1"/>
</dbReference>
<evidence type="ECO:0000256" key="2">
    <source>
        <dbReference type="ARBA" id="ARBA00023125"/>
    </source>
</evidence>
<feature type="modified residue" description="4-aspartylphosphate" evidence="4">
    <location>
        <position position="53"/>
    </location>
</feature>
<protein>
    <submittedName>
        <fullName evidence="6">DNA-binding NarL/FixJ family response regulator</fullName>
    </submittedName>
</protein>
<dbReference type="InterPro" id="IPR001789">
    <property type="entry name" value="Sig_transdc_resp-reg_receiver"/>
</dbReference>
<dbReference type="GO" id="GO:0000160">
    <property type="term" value="P:phosphorelay signal transduction system"/>
    <property type="evidence" value="ECO:0007669"/>
    <property type="project" value="InterPro"/>
</dbReference>
<gene>
    <name evidence="6" type="ORF">FHU39_003897</name>
</gene>
<reference evidence="6 7" key="1">
    <citation type="submission" date="2020-08" db="EMBL/GenBank/DDBJ databases">
        <title>Sequencing the genomes of 1000 actinobacteria strains.</title>
        <authorList>
            <person name="Klenk H.-P."/>
        </authorList>
    </citation>
    <scope>NUCLEOTIDE SEQUENCE [LARGE SCALE GENOMIC DNA]</scope>
    <source>
        <strain evidence="6 7">DSM 105369</strain>
    </source>
</reference>
<comment type="caution">
    <text evidence="6">The sequence shown here is derived from an EMBL/GenBank/DDBJ whole genome shotgun (WGS) entry which is preliminary data.</text>
</comment>
<evidence type="ECO:0000256" key="1">
    <source>
        <dbReference type="ARBA" id="ARBA00023015"/>
    </source>
</evidence>
<feature type="domain" description="Response regulatory" evidence="5">
    <location>
        <begin position="3"/>
        <end position="119"/>
    </location>
</feature>
<dbReference type="EMBL" id="JACHVQ010000003">
    <property type="protein sequence ID" value="MBB2893866.1"/>
    <property type="molecule type" value="Genomic_DNA"/>
</dbReference>
<keyword evidence="4" id="KW-0597">Phosphoprotein</keyword>
<sequence>MTRVLLVDDHPVVRTGLRMLLTTAGIEVVAEAGNGQDGVRLAAEHEVDVVLMDLQMGAGMDGVAATERVLAAPDAPRVLILTTYDTDQDILRAVEAGASGYLLKDAPPDELGADSRTGAVARARELGLLRD</sequence>